<dbReference type="EMBL" id="JBDJPC010000014">
    <property type="protein sequence ID" value="KAL1488401.1"/>
    <property type="molecule type" value="Genomic_DNA"/>
</dbReference>
<evidence type="ECO:0000313" key="1">
    <source>
        <dbReference type="EMBL" id="KAL1488401.1"/>
    </source>
</evidence>
<feature type="non-terminal residue" evidence="1">
    <location>
        <position position="53"/>
    </location>
</feature>
<keyword evidence="2" id="KW-1185">Reference proteome</keyword>
<sequence length="53" mass="6124">KCLDTRILERGTFISKAWENLSSTTIVNCFANASFQQHQPHNHFDEEDELSLT</sequence>
<proteinExistence type="predicted"/>
<dbReference type="Proteomes" id="UP001566132">
    <property type="component" value="Unassembled WGS sequence"/>
</dbReference>
<reference evidence="1 2" key="1">
    <citation type="submission" date="2024-05" db="EMBL/GenBank/DDBJ databases">
        <title>Genetic variation in Jamaican populations of the coffee berry borer (Hypothenemus hampei).</title>
        <authorList>
            <person name="Errbii M."/>
            <person name="Myrie A."/>
        </authorList>
    </citation>
    <scope>NUCLEOTIDE SEQUENCE [LARGE SCALE GENOMIC DNA]</scope>
    <source>
        <strain evidence="1">JA-Hopewell-2020-01-JO</strain>
        <tissue evidence="1">Whole body</tissue>
    </source>
</reference>
<gene>
    <name evidence="1" type="ORF">ABEB36_014875</name>
</gene>
<protein>
    <submittedName>
        <fullName evidence="1">Uncharacterized protein</fullName>
    </submittedName>
</protein>
<feature type="non-terminal residue" evidence="1">
    <location>
        <position position="1"/>
    </location>
</feature>
<evidence type="ECO:0000313" key="2">
    <source>
        <dbReference type="Proteomes" id="UP001566132"/>
    </source>
</evidence>
<name>A0ABD1E209_HYPHA</name>
<accession>A0ABD1E209</accession>
<comment type="caution">
    <text evidence="1">The sequence shown here is derived from an EMBL/GenBank/DDBJ whole genome shotgun (WGS) entry which is preliminary data.</text>
</comment>
<organism evidence="1 2">
    <name type="scientific">Hypothenemus hampei</name>
    <name type="common">Coffee berry borer</name>
    <dbReference type="NCBI Taxonomy" id="57062"/>
    <lineage>
        <taxon>Eukaryota</taxon>
        <taxon>Metazoa</taxon>
        <taxon>Ecdysozoa</taxon>
        <taxon>Arthropoda</taxon>
        <taxon>Hexapoda</taxon>
        <taxon>Insecta</taxon>
        <taxon>Pterygota</taxon>
        <taxon>Neoptera</taxon>
        <taxon>Endopterygota</taxon>
        <taxon>Coleoptera</taxon>
        <taxon>Polyphaga</taxon>
        <taxon>Cucujiformia</taxon>
        <taxon>Curculionidae</taxon>
        <taxon>Scolytinae</taxon>
        <taxon>Hypothenemus</taxon>
    </lineage>
</organism>
<dbReference type="AlphaFoldDB" id="A0ABD1E209"/>